<dbReference type="PANTHER" id="PTHR46401:SF2">
    <property type="entry name" value="GLYCOSYLTRANSFERASE WBBK-RELATED"/>
    <property type="match status" value="1"/>
</dbReference>
<dbReference type="Proteomes" id="UP000230108">
    <property type="component" value="Unassembled WGS sequence"/>
</dbReference>
<dbReference type="Gene3D" id="3.40.50.2000">
    <property type="entry name" value="Glycogen Phosphorylase B"/>
    <property type="match status" value="2"/>
</dbReference>
<accession>A0A2M7QD79</accession>
<evidence type="ECO:0000259" key="2">
    <source>
        <dbReference type="Pfam" id="PF00534"/>
    </source>
</evidence>
<dbReference type="EMBL" id="PFLF01000046">
    <property type="protein sequence ID" value="PIY69174.1"/>
    <property type="molecule type" value="Genomic_DNA"/>
</dbReference>
<evidence type="ECO:0000313" key="3">
    <source>
        <dbReference type="EMBL" id="PIY69174.1"/>
    </source>
</evidence>
<dbReference type="SUPFAM" id="SSF53756">
    <property type="entry name" value="UDP-Glycosyltransferase/glycogen phosphorylase"/>
    <property type="match status" value="1"/>
</dbReference>
<proteinExistence type="predicted"/>
<dbReference type="AlphaFoldDB" id="A0A2M7QD79"/>
<comment type="caution">
    <text evidence="3">The sequence shown here is derived from an EMBL/GenBank/DDBJ whole genome shotgun (WGS) entry which is preliminary data.</text>
</comment>
<dbReference type="CDD" id="cd03809">
    <property type="entry name" value="GT4_MtfB-like"/>
    <property type="match status" value="1"/>
</dbReference>
<name>A0A2M7QD79_9BACT</name>
<organism evidence="3 4">
    <name type="scientific">Candidatus Roizmanbacteria bacterium CG_4_10_14_0_8_um_filter_39_9</name>
    <dbReference type="NCBI Taxonomy" id="1974829"/>
    <lineage>
        <taxon>Bacteria</taxon>
        <taxon>Candidatus Roizmaniibacteriota</taxon>
    </lineage>
</organism>
<gene>
    <name evidence="3" type="ORF">COY90_02080</name>
</gene>
<dbReference type="GO" id="GO:0016757">
    <property type="term" value="F:glycosyltransferase activity"/>
    <property type="evidence" value="ECO:0007669"/>
    <property type="project" value="InterPro"/>
</dbReference>
<dbReference type="InterPro" id="IPR001296">
    <property type="entry name" value="Glyco_trans_1"/>
</dbReference>
<evidence type="ECO:0000313" key="4">
    <source>
        <dbReference type="Proteomes" id="UP000230108"/>
    </source>
</evidence>
<protein>
    <recommendedName>
        <fullName evidence="2">Glycosyl transferase family 1 domain-containing protein</fullName>
    </recommendedName>
</protein>
<reference evidence="4" key="1">
    <citation type="submission" date="2017-09" db="EMBL/GenBank/DDBJ databases">
        <title>Depth-based differentiation of microbial function through sediment-hosted aquifers and enrichment of novel symbionts in the deep terrestrial subsurface.</title>
        <authorList>
            <person name="Probst A.J."/>
            <person name="Ladd B."/>
            <person name="Jarett J.K."/>
            <person name="Geller-Mcgrath D.E."/>
            <person name="Sieber C.M.K."/>
            <person name="Emerson J.B."/>
            <person name="Anantharaman K."/>
            <person name="Thomas B.C."/>
            <person name="Malmstrom R."/>
            <person name="Stieglmeier M."/>
            <person name="Klingl A."/>
            <person name="Woyke T."/>
            <person name="Ryan C.M."/>
            <person name="Banfield J.F."/>
        </authorList>
    </citation>
    <scope>NUCLEOTIDE SEQUENCE [LARGE SCALE GENOMIC DNA]</scope>
</reference>
<feature type="domain" description="Glycosyl transferase family 1" evidence="2">
    <location>
        <begin position="190"/>
        <end position="344"/>
    </location>
</feature>
<dbReference type="PANTHER" id="PTHR46401">
    <property type="entry name" value="GLYCOSYLTRANSFERASE WBBK-RELATED"/>
    <property type="match status" value="1"/>
</dbReference>
<sequence>MKIGIDISQIIYEGTGVARFVNGLTHNILSHDRSNQWTFFFSSLRQGVSPSLKKEIQVKDHRLVEIKLPPTALSFLWNRAHRLKVEKIIGPQDCFISSDWTEPPSLIPKITIIHDLAYLKYPKTVHPLIRQTQQNRMRWVMKESSLIFADSLSTKSDIEDLLKIDGHKIVANYPGVDIINPKQDTLQKVKAKYKLNKKFILSVGKIEPRKNIQGLITAYTNLKQDDVDLVVVGHQGWDEATALFKKRLNPHIHFLNYVSDLELPALYRACLFFIYPSFYEGFGFPVAEAMKLGVATATSSTSSLREIGENSCLLFDPHSINKIQEAMNSLIHNPILRNRLITSGLQKSKKFTWNNYYQIMTDSITNLIQ</sequence>
<dbReference type="Pfam" id="PF00534">
    <property type="entry name" value="Glycos_transf_1"/>
    <property type="match status" value="1"/>
</dbReference>
<keyword evidence="1" id="KW-0808">Transferase</keyword>
<evidence type="ECO:0000256" key="1">
    <source>
        <dbReference type="ARBA" id="ARBA00022679"/>
    </source>
</evidence>